<dbReference type="GO" id="GO:0006355">
    <property type="term" value="P:regulation of DNA-templated transcription"/>
    <property type="evidence" value="ECO:0007669"/>
    <property type="project" value="InterPro"/>
</dbReference>
<dbReference type="Gene3D" id="2.120.10.30">
    <property type="entry name" value="TolB, C-terminal domain"/>
    <property type="match status" value="2"/>
</dbReference>
<dbReference type="GO" id="GO:0003677">
    <property type="term" value="F:DNA binding"/>
    <property type="evidence" value="ECO:0007669"/>
    <property type="project" value="UniProtKB-UniRule"/>
</dbReference>
<dbReference type="PATRIC" id="fig|1365251.3.peg.3958"/>
<dbReference type="SUPFAM" id="SSF69322">
    <property type="entry name" value="Tricorn protease domain 2"/>
    <property type="match status" value="1"/>
</dbReference>
<dbReference type="Pfam" id="PF00486">
    <property type="entry name" value="Trans_reg_C"/>
    <property type="match status" value="1"/>
</dbReference>
<dbReference type="Gene3D" id="1.10.10.10">
    <property type="entry name" value="Winged helix-like DNA-binding domain superfamily/Winged helix DNA-binding domain"/>
    <property type="match status" value="1"/>
</dbReference>
<evidence type="ECO:0000259" key="5">
    <source>
        <dbReference type="PROSITE" id="PS51755"/>
    </source>
</evidence>
<evidence type="ECO:0000256" key="4">
    <source>
        <dbReference type="SAM" id="Phobius"/>
    </source>
</evidence>
<evidence type="ECO:0000256" key="2">
    <source>
        <dbReference type="ARBA" id="ARBA00023125"/>
    </source>
</evidence>
<keyword evidence="4" id="KW-1133">Transmembrane helix</keyword>
<gene>
    <name evidence="6" type="ORF">N476_22465</name>
</gene>
<organism evidence="6 7">
    <name type="scientific">Pseudoalteromonas luteoviolacea H33</name>
    <dbReference type="NCBI Taxonomy" id="1365251"/>
    <lineage>
        <taxon>Bacteria</taxon>
        <taxon>Pseudomonadati</taxon>
        <taxon>Pseudomonadota</taxon>
        <taxon>Gammaproteobacteria</taxon>
        <taxon>Alteromonadales</taxon>
        <taxon>Pseudoalteromonadaceae</taxon>
        <taxon>Pseudoalteromonas</taxon>
    </lineage>
</organism>
<dbReference type="InterPro" id="IPR011659">
    <property type="entry name" value="WD40"/>
</dbReference>
<dbReference type="SUPFAM" id="SSF46894">
    <property type="entry name" value="C-terminal effector domain of the bipartite response regulators"/>
    <property type="match status" value="1"/>
</dbReference>
<protein>
    <recommendedName>
        <fullName evidence="5">OmpR/PhoB-type domain-containing protein</fullName>
    </recommendedName>
</protein>
<dbReference type="Pfam" id="PF07676">
    <property type="entry name" value="PD40"/>
    <property type="match status" value="2"/>
</dbReference>
<dbReference type="PANTHER" id="PTHR36842">
    <property type="entry name" value="PROTEIN TOLB HOMOLOG"/>
    <property type="match status" value="1"/>
</dbReference>
<feature type="domain" description="OmpR/PhoB-type" evidence="5">
    <location>
        <begin position="1"/>
        <end position="87"/>
    </location>
</feature>
<keyword evidence="4" id="KW-0472">Membrane</keyword>
<dbReference type="CDD" id="cd00383">
    <property type="entry name" value="trans_reg_C"/>
    <property type="match status" value="1"/>
</dbReference>
<dbReference type="Proteomes" id="UP000076503">
    <property type="component" value="Unassembled WGS sequence"/>
</dbReference>
<dbReference type="AlphaFoldDB" id="A0A167CV44"/>
<dbReference type="InterPro" id="IPR011042">
    <property type="entry name" value="6-blade_b-propeller_TolB-like"/>
</dbReference>
<dbReference type="InterPro" id="IPR001867">
    <property type="entry name" value="OmpR/PhoB-type_DNA-bd"/>
</dbReference>
<evidence type="ECO:0000256" key="3">
    <source>
        <dbReference type="PROSITE-ProRule" id="PRU01091"/>
    </source>
</evidence>
<feature type="DNA-binding region" description="OmpR/PhoB-type" evidence="3">
    <location>
        <begin position="1"/>
        <end position="87"/>
    </location>
</feature>
<dbReference type="SMART" id="SM00862">
    <property type="entry name" value="Trans_reg_C"/>
    <property type="match status" value="1"/>
</dbReference>
<keyword evidence="2 3" id="KW-0238">DNA-binding</keyword>
<evidence type="ECO:0000313" key="6">
    <source>
        <dbReference type="EMBL" id="KZN48104.1"/>
    </source>
</evidence>
<evidence type="ECO:0000256" key="1">
    <source>
        <dbReference type="ARBA" id="ARBA00009820"/>
    </source>
</evidence>
<proteinExistence type="inferred from homology"/>
<keyword evidence="4" id="KW-0812">Transmembrane</keyword>
<reference evidence="6 7" key="1">
    <citation type="submission" date="2013-07" db="EMBL/GenBank/DDBJ databases">
        <title>Comparative Genomic and Metabolomic Analysis of Twelve Strains of Pseudoalteromonas luteoviolacea.</title>
        <authorList>
            <person name="Vynne N.G."/>
            <person name="Mansson M."/>
            <person name="Gram L."/>
        </authorList>
    </citation>
    <scope>NUCLEOTIDE SEQUENCE [LARGE SCALE GENOMIC DNA]</scope>
    <source>
        <strain evidence="6 7">H33</strain>
    </source>
</reference>
<comment type="similarity">
    <text evidence="1">Belongs to the TolB family.</text>
</comment>
<dbReference type="InterPro" id="IPR016032">
    <property type="entry name" value="Sig_transdc_resp-reg_C-effctor"/>
</dbReference>
<evidence type="ECO:0000313" key="7">
    <source>
        <dbReference type="Proteomes" id="UP000076503"/>
    </source>
</evidence>
<sequence length="684" mass="77045">MYRSQIRVDGKVHSVEPKVLQVLALLAEHQGEVVTHEQFLAQIWPNMVVGPNAIQRCIAQLRKVLNDDVKTQALIMTHPKIGYSLIPSVQWTKRAVKNDLLMNACPSKQALSESTAGPPFKKWGLGVAILFVVSLLTWQLMPPMNNAERVLRINKLEALTATDYREIKPSFSPDGRYIIFQRHLGGCQNELWAKDRKTNREYRLTKEVGYYGAPSWSPDGQQVVFSSVAACQQTQQLTGCSELRALSFSVAKTQAQQSRRLLACDGNDYDSPVWIADDKIAFINRGSEEEHVGILSLKDNKVSVLYKPEDKTLYFLDYGYMQNKIAISERDAINRFSLVTIDMETQAQNRIELEPNPQHKYAKFWQLSWHPSEESLITAANNGLYKVDMNGQFHAYTLPMAEHIYTPKFHPNGHTLVASMGAFDYDLGFGNIHHSELTSFARSTQNEFNAQLQSNGEHIAFISDRSGSRQVWLAAKERASDVMPLQLSQFTKNHYLQDFVWSQNASVIIAAAGHSLHLLDLNGEHTSIATPFEIVDVYQALSENRVLLKAVVNDAFKLVLYDYSSHEYSLFTANKVNSARVGSQKQLYILNENGNIYVNHGSDLSSLIDTATLGLNQLLDVQGELIFAASRNGKIWQVNMQTQVKTVLYEGPRNIDIFSDFNPKTGDVLFSHLASSKNEIVVLE</sequence>
<name>A0A167CV44_9GAMM</name>
<dbReference type="InterPro" id="IPR036388">
    <property type="entry name" value="WH-like_DNA-bd_sf"/>
</dbReference>
<accession>A0A167CV44</accession>
<dbReference type="SUPFAM" id="SSF82171">
    <property type="entry name" value="DPP6 N-terminal domain-like"/>
    <property type="match status" value="1"/>
</dbReference>
<feature type="transmembrane region" description="Helical" evidence="4">
    <location>
        <begin position="123"/>
        <end position="141"/>
    </location>
</feature>
<dbReference type="PROSITE" id="PS51755">
    <property type="entry name" value="OMPR_PHOB"/>
    <property type="match status" value="1"/>
</dbReference>
<dbReference type="EMBL" id="AUXZ01000094">
    <property type="protein sequence ID" value="KZN48104.1"/>
    <property type="molecule type" value="Genomic_DNA"/>
</dbReference>
<comment type="caution">
    <text evidence="6">The sequence shown here is derived from an EMBL/GenBank/DDBJ whole genome shotgun (WGS) entry which is preliminary data.</text>
</comment>
<dbReference type="GO" id="GO:0000160">
    <property type="term" value="P:phosphorelay signal transduction system"/>
    <property type="evidence" value="ECO:0007669"/>
    <property type="project" value="InterPro"/>
</dbReference>